<dbReference type="EMBL" id="BAABHF010000046">
    <property type="protein sequence ID" value="GAA4511188.1"/>
    <property type="molecule type" value="Genomic_DNA"/>
</dbReference>
<dbReference type="RefSeq" id="WP_345472094.1">
    <property type="nucleotide sequence ID" value="NZ_BAABHF010000046.1"/>
</dbReference>
<comment type="caution">
    <text evidence="1">The sequence shown here is derived from an EMBL/GenBank/DDBJ whole genome shotgun (WGS) entry which is preliminary data.</text>
</comment>
<gene>
    <name evidence="1" type="ORF">GCM10023191_074930</name>
</gene>
<reference evidence="2" key="1">
    <citation type="journal article" date="2019" name="Int. J. Syst. Evol. Microbiol.">
        <title>The Global Catalogue of Microorganisms (GCM) 10K type strain sequencing project: providing services to taxonomists for standard genome sequencing and annotation.</title>
        <authorList>
            <consortium name="The Broad Institute Genomics Platform"/>
            <consortium name="The Broad Institute Genome Sequencing Center for Infectious Disease"/>
            <person name="Wu L."/>
            <person name="Ma J."/>
        </authorList>
    </citation>
    <scope>NUCLEOTIDE SEQUENCE [LARGE SCALE GENOMIC DNA]</scope>
    <source>
        <strain evidence="2">JCM 17933</strain>
    </source>
</reference>
<accession>A0ABP8QVK2</accession>
<evidence type="ECO:0000313" key="2">
    <source>
        <dbReference type="Proteomes" id="UP001500503"/>
    </source>
</evidence>
<organism evidence="1 2">
    <name type="scientific">Actinoallomurus oryzae</name>
    <dbReference type="NCBI Taxonomy" id="502180"/>
    <lineage>
        <taxon>Bacteria</taxon>
        <taxon>Bacillati</taxon>
        <taxon>Actinomycetota</taxon>
        <taxon>Actinomycetes</taxon>
        <taxon>Streptosporangiales</taxon>
        <taxon>Thermomonosporaceae</taxon>
        <taxon>Actinoallomurus</taxon>
    </lineage>
</organism>
<evidence type="ECO:0000313" key="1">
    <source>
        <dbReference type="EMBL" id="GAA4511188.1"/>
    </source>
</evidence>
<protein>
    <submittedName>
        <fullName evidence="1">Uncharacterized protein</fullName>
    </submittedName>
</protein>
<proteinExistence type="predicted"/>
<name>A0ABP8QVK2_9ACTN</name>
<dbReference type="Proteomes" id="UP001500503">
    <property type="component" value="Unassembled WGS sequence"/>
</dbReference>
<keyword evidence="2" id="KW-1185">Reference proteome</keyword>
<sequence length="128" mass="14322">MVIIAIAGVAYYTVDYRPSHYLRQWADSLSMPQGGFDRLELGGDNHYRRVGFMAYCPLATSCVPAPVKAVTDWVGDNGGSTTEKDVALCFQSGDWSLRLEHEGRTATVECEKVSPVEHRYKITVELEY</sequence>